<reference evidence="1 2" key="1">
    <citation type="submission" date="2014-06" db="EMBL/GenBank/DDBJ databases">
        <title>Evolutionary Origins and Diversification of the Mycorrhizal Mutualists.</title>
        <authorList>
            <consortium name="DOE Joint Genome Institute"/>
            <consortium name="Mycorrhizal Genomics Consortium"/>
            <person name="Kohler A."/>
            <person name="Kuo A."/>
            <person name="Nagy L.G."/>
            <person name="Floudas D."/>
            <person name="Copeland A."/>
            <person name="Barry K.W."/>
            <person name="Cichocki N."/>
            <person name="Veneault-Fourrey C."/>
            <person name="LaButti K."/>
            <person name="Lindquist E.A."/>
            <person name="Lipzen A."/>
            <person name="Lundell T."/>
            <person name="Morin E."/>
            <person name="Murat C."/>
            <person name="Riley R."/>
            <person name="Ohm R."/>
            <person name="Sun H."/>
            <person name="Tunlid A."/>
            <person name="Henrissat B."/>
            <person name="Grigoriev I.V."/>
            <person name="Hibbett D.S."/>
            <person name="Martin F."/>
        </authorList>
    </citation>
    <scope>NUCLEOTIDE SEQUENCE [LARGE SCALE GENOMIC DNA]</scope>
    <source>
        <strain evidence="1 2">SS14</strain>
    </source>
</reference>
<organism evidence="1 2">
    <name type="scientific">Sphaerobolus stellatus (strain SS14)</name>
    <dbReference type="NCBI Taxonomy" id="990650"/>
    <lineage>
        <taxon>Eukaryota</taxon>
        <taxon>Fungi</taxon>
        <taxon>Dikarya</taxon>
        <taxon>Basidiomycota</taxon>
        <taxon>Agaricomycotina</taxon>
        <taxon>Agaricomycetes</taxon>
        <taxon>Phallomycetidae</taxon>
        <taxon>Geastrales</taxon>
        <taxon>Sphaerobolaceae</taxon>
        <taxon>Sphaerobolus</taxon>
    </lineage>
</organism>
<dbReference type="HOGENOM" id="CLU_1166470_0_0_1"/>
<name>A0A0C9TKR0_SPHS4</name>
<dbReference type="EMBL" id="KN838282">
    <property type="protein sequence ID" value="KIJ22409.1"/>
    <property type="molecule type" value="Genomic_DNA"/>
</dbReference>
<evidence type="ECO:0000313" key="1">
    <source>
        <dbReference type="EMBL" id="KIJ22409.1"/>
    </source>
</evidence>
<evidence type="ECO:0000313" key="2">
    <source>
        <dbReference type="Proteomes" id="UP000054279"/>
    </source>
</evidence>
<protein>
    <submittedName>
        <fullName evidence="1">Unplaced genomic scaffold SPHSTscaffold_1207, whole genome shotgun sequence</fullName>
    </submittedName>
</protein>
<proteinExistence type="predicted"/>
<dbReference type="AlphaFoldDB" id="A0A0C9TKR0"/>
<keyword evidence="2" id="KW-1185">Reference proteome</keyword>
<sequence length="238" mass="26920">MLGGVPTWIIGKDLYSHLFKAQCLPPYLHCWFRRKSAPRRRNIHGRVTDKQHKTILISSKQRYRASNSRPTILARLLEALFSTEGTLRAAAFRTLVRPRDWGAAGVAGLVPCHSTMLDIWISIITQLQLFEAVTSFCIRGRFGSGMQTRPDERAMNLIVRPAIDAKSEHNGTTSALTAFNATAPSRPYPLPYPQRLPVLKRSRNPYANFHMCLTLRMLIAVFFPNACEYDTPPSRKAI</sequence>
<dbReference type="Proteomes" id="UP000054279">
    <property type="component" value="Unassembled WGS sequence"/>
</dbReference>
<gene>
    <name evidence="1" type="ORF">M422DRAFT_786443</name>
</gene>
<accession>A0A0C9TKR0</accession>